<feature type="compositionally biased region" description="Polar residues" evidence="6">
    <location>
        <begin position="29"/>
        <end position="45"/>
    </location>
</feature>
<gene>
    <name evidence="8" type="primary">a2</name>
</gene>
<dbReference type="CDD" id="cd00086">
    <property type="entry name" value="homeodomain"/>
    <property type="match status" value="1"/>
</dbReference>
<evidence type="ECO:0000256" key="1">
    <source>
        <dbReference type="ARBA" id="ARBA00023125"/>
    </source>
</evidence>
<feature type="region of interest" description="Disordered" evidence="6">
    <location>
        <begin position="405"/>
        <end position="503"/>
    </location>
</feature>
<protein>
    <submittedName>
        <fullName evidence="8">HD2 homeodomain mating-type protein</fullName>
    </submittedName>
</protein>
<evidence type="ECO:0000256" key="2">
    <source>
        <dbReference type="ARBA" id="ARBA00023155"/>
    </source>
</evidence>
<keyword evidence="2 4" id="KW-0371">Homeobox</keyword>
<feature type="compositionally biased region" description="Low complexity" evidence="6">
    <location>
        <begin position="493"/>
        <end position="503"/>
    </location>
</feature>
<dbReference type="EMBL" id="AY462111">
    <property type="protein sequence ID" value="AAS46736.1"/>
    <property type="molecule type" value="Genomic_DNA"/>
</dbReference>
<reference evidence="8" key="1">
    <citation type="journal article" date="2004" name="Fungal Genet. Biol.">
        <title>The genetic structure and diversity of the A and B mating-type genes from the tropical oyster mushroom, Pleurotus djamor.</title>
        <authorList>
            <person name="James T.Y."/>
            <person name="Liou S.R."/>
            <person name="Vilgalys R."/>
        </authorList>
    </citation>
    <scope>NUCLEOTIDE SEQUENCE</scope>
    <source>
        <strain evidence="8">RV95/957.30</strain>
    </source>
</reference>
<name>Q68SS9_PLEDJ</name>
<feature type="domain" description="Homeobox" evidence="7">
    <location>
        <begin position="141"/>
        <end position="201"/>
    </location>
</feature>
<evidence type="ECO:0000256" key="5">
    <source>
        <dbReference type="RuleBase" id="RU000682"/>
    </source>
</evidence>
<evidence type="ECO:0000259" key="7">
    <source>
        <dbReference type="PROSITE" id="PS50071"/>
    </source>
</evidence>
<dbReference type="GO" id="GO:0003677">
    <property type="term" value="F:DNA binding"/>
    <property type="evidence" value="ECO:0007669"/>
    <property type="project" value="UniProtKB-UniRule"/>
</dbReference>
<proteinExistence type="predicted"/>
<dbReference type="InterPro" id="IPR009057">
    <property type="entry name" value="Homeodomain-like_sf"/>
</dbReference>
<dbReference type="InterPro" id="IPR001356">
    <property type="entry name" value="HD"/>
</dbReference>
<accession>Q68SS9</accession>
<dbReference type="SUPFAM" id="SSF46689">
    <property type="entry name" value="Homeodomain-like"/>
    <property type="match status" value="1"/>
</dbReference>
<dbReference type="Pfam" id="PF00046">
    <property type="entry name" value="Homeodomain"/>
    <property type="match status" value="1"/>
</dbReference>
<evidence type="ECO:0000256" key="4">
    <source>
        <dbReference type="PROSITE-ProRule" id="PRU00108"/>
    </source>
</evidence>
<dbReference type="PROSITE" id="PS00027">
    <property type="entry name" value="HOMEOBOX_1"/>
    <property type="match status" value="1"/>
</dbReference>
<dbReference type="Gene3D" id="1.10.10.60">
    <property type="entry name" value="Homeodomain-like"/>
    <property type="match status" value="1"/>
</dbReference>
<organism evidence="8">
    <name type="scientific">Pleurotus djamor</name>
    <name type="common">Pink oyster mushroom</name>
    <dbReference type="NCBI Taxonomy" id="34470"/>
    <lineage>
        <taxon>Eukaryota</taxon>
        <taxon>Fungi</taxon>
        <taxon>Dikarya</taxon>
        <taxon>Basidiomycota</taxon>
        <taxon>Agaricomycotina</taxon>
        <taxon>Agaricomycetes</taxon>
        <taxon>Agaricomycetidae</taxon>
        <taxon>Agaricales</taxon>
        <taxon>Pleurotineae</taxon>
        <taxon>Pleurotaceae</taxon>
        <taxon>Pleurotus</taxon>
    </lineage>
</organism>
<dbReference type="PROSITE" id="PS50071">
    <property type="entry name" value="HOMEOBOX_2"/>
    <property type="match status" value="1"/>
</dbReference>
<feature type="compositionally biased region" description="Low complexity" evidence="6">
    <location>
        <begin position="458"/>
        <end position="484"/>
    </location>
</feature>
<keyword evidence="1 4" id="KW-0238">DNA-binding</keyword>
<dbReference type="GO" id="GO:0005634">
    <property type="term" value="C:nucleus"/>
    <property type="evidence" value="ECO:0007669"/>
    <property type="project" value="UniProtKB-SubCell"/>
</dbReference>
<feature type="region of interest" description="Disordered" evidence="6">
    <location>
        <begin position="23"/>
        <end position="45"/>
    </location>
</feature>
<sequence length="550" mass="60997">MTDTPTRFENALHRIINVSESLRSKTKLDPQTSNTGCRSPISSQPLSIDFPPPPNILPSLRSKGVSEQAAKKLTDIFNSKCHILQSLLRNKLHDIQSHSSLPIHHLLSSYAQKTYQEDILRFEDELHRVAALHLDKLQADQVKPAAKTSFNADFVPFLEKYFEFNAYPSAADRSLMARKSMMTPRQIEVWFQNHRNRARKEGKCLPRLRLAEELPKDLCLETLEERMSGYIASETDKFSSDGSEVENNDSLNQGDELAIASEKKSLSANLLEPPYTIPPPYVTPRTSFLHASVPECISVLSGAPLPWPRSPSISPTSPSKLRPLTQSQLDEFSDLFARLTVRDRSKKAVRGRATPLPLNHRHISDCAATCATTTVLCRGRHPSFVSTPNTPSSSLFAPLPLRERSSPDMEVRSPSVGPLDTASPSSKRRKSPQLPRRVPGSSPSSHIRVQHMHHPYASPSRASSSSSSCRTPSSSSESLSTPRTPDNFNTLLPSQTSMTKSTSTPSYSPWTSCFNLPHLGSPSPSPFQSNPSWFPQDLFLHNSYGVSALC</sequence>
<dbReference type="InterPro" id="IPR017970">
    <property type="entry name" value="Homeobox_CS"/>
</dbReference>
<keyword evidence="3 4" id="KW-0539">Nucleus</keyword>
<feature type="DNA-binding region" description="Homeobox" evidence="4">
    <location>
        <begin position="143"/>
        <end position="202"/>
    </location>
</feature>
<dbReference type="AlphaFoldDB" id="Q68SS9"/>
<evidence type="ECO:0000313" key="8">
    <source>
        <dbReference type="EMBL" id="AAS46736.1"/>
    </source>
</evidence>
<dbReference type="GO" id="GO:0000981">
    <property type="term" value="F:DNA-binding transcription factor activity, RNA polymerase II-specific"/>
    <property type="evidence" value="ECO:0007669"/>
    <property type="project" value="InterPro"/>
</dbReference>
<evidence type="ECO:0000256" key="3">
    <source>
        <dbReference type="ARBA" id="ARBA00023242"/>
    </source>
</evidence>
<comment type="subcellular location">
    <subcellularLocation>
        <location evidence="4 5">Nucleus</location>
    </subcellularLocation>
</comment>
<dbReference type="SMART" id="SM00389">
    <property type="entry name" value="HOX"/>
    <property type="match status" value="1"/>
</dbReference>
<evidence type="ECO:0000256" key="6">
    <source>
        <dbReference type="SAM" id="MobiDB-lite"/>
    </source>
</evidence>